<dbReference type="InterPro" id="IPR016166">
    <property type="entry name" value="FAD-bd_PCMH"/>
</dbReference>
<dbReference type="InterPro" id="IPR016169">
    <property type="entry name" value="FAD-bd_PCMH_sub2"/>
</dbReference>
<accession>A0A9P9JXE1</accession>
<evidence type="ECO:0000313" key="7">
    <source>
        <dbReference type="Proteomes" id="UP000736672"/>
    </source>
</evidence>
<name>A0A9P9JXE1_FUSSL</name>
<keyword evidence="2" id="KW-0285">Flavoprotein</keyword>
<dbReference type="InterPro" id="IPR036318">
    <property type="entry name" value="FAD-bd_PCMH-like_sf"/>
</dbReference>
<dbReference type="Gene3D" id="3.30.465.10">
    <property type="match status" value="2"/>
</dbReference>
<evidence type="ECO:0000256" key="4">
    <source>
        <dbReference type="ARBA" id="ARBA00023002"/>
    </source>
</evidence>
<keyword evidence="7" id="KW-1185">Reference proteome</keyword>
<dbReference type="InterPro" id="IPR006094">
    <property type="entry name" value="Oxid_FAD_bind_N"/>
</dbReference>
<reference evidence="6" key="1">
    <citation type="journal article" date="2021" name="Nat. Commun.">
        <title>Genetic determinants of endophytism in the Arabidopsis root mycobiome.</title>
        <authorList>
            <person name="Mesny F."/>
            <person name="Miyauchi S."/>
            <person name="Thiergart T."/>
            <person name="Pickel B."/>
            <person name="Atanasova L."/>
            <person name="Karlsson M."/>
            <person name="Huettel B."/>
            <person name="Barry K.W."/>
            <person name="Haridas S."/>
            <person name="Chen C."/>
            <person name="Bauer D."/>
            <person name="Andreopoulos W."/>
            <person name="Pangilinan J."/>
            <person name="LaButti K."/>
            <person name="Riley R."/>
            <person name="Lipzen A."/>
            <person name="Clum A."/>
            <person name="Drula E."/>
            <person name="Henrissat B."/>
            <person name="Kohler A."/>
            <person name="Grigoriev I.V."/>
            <person name="Martin F.M."/>
            <person name="Hacquard S."/>
        </authorList>
    </citation>
    <scope>NUCLEOTIDE SEQUENCE</scope>
    <source>
        <strain evidence="6">FSSC 5 MPI-SDFR-AT-0091</strain>
    </source>
</reference>
<dbReference type="PANTHER" id="PTHR42973:SF54">
    <property type="entry name" value="FAD-BINDING PCMH-TYPE DOMAIN-CONTAINING PROTEIN"/>
    <property type="match status" value="1"/>
</dbReference>
<dbReference type="Gene3D" id="3.40.462.20">
    <property type="match status" value="1"/>
</dbReference>
<dbReference type="PANTHER" id="PTHR42973">
    <property type="entry name" value="BINDING OXIDOREDUCTASE, PUTATIVE (AFU_ORTHOLOGUE AFUA_1G17690)-RELATED"/>
    <property type="match status" value="1"/>
</dbReference>
<dbReference type="OrthoDB" id="2151789at2759"/>
<evidence type="ECO:0000256" key="3">
    <source>
        <dbReference type="ARBA" id="ARBA00022827"/>
    </source>
</evidence>
<evidence type="ECO:0000313" key="6">
    <source>
        <dbReference type="EMBL" id="KAH7240523.1"/>
    </source>
</evidence>
<dbReference type="InterPro" id="IPR050416">
    <property type="entry name" value="FAD-linked_Oxidoreductase"/>
</dbReference>
<organism evidence="6 7">
    <name type="scientific">Fusarium solani</name>
    <name type="common">Filamentous fungus</name>
    <dbReference type="NCBI Taxonomy" id="169388"/>
    <lineage>
        <taxon>Eukaryota</taxon>
        <taxon>Fungi</taxon>
        <taxon>Dikarya</taxon>
        <taxon>Ascomycota</taxon>
        <taxon>Pezizomycotina</taxon>
        <taxon>Sordariomycetes</taxon>
        <taxon>Hypocreomycetidae</taxon>
        <taxon>Hypocreales</taxon>
        <taxon>Nectriaceae</taxon>
        <taxon>Fusarium</taxon>
        <taxon>Fusarium solani species complex</taxon>
    </lineage>
</organism>
<evidence type="ECO:0000256" key="2">
    <source>
        <dbReference type="ARBA" id="ARBA00022630"/>
    </source>
</evidence>
<dbReference type="AlphaFoldDB" id="A0A9P9JXE1"/>
<feature type="domain" description="FAD-binding PCMH-type" evidence="5">
    <location>
        <begin position="135"/>
        <end position="250"/>
    </location>
</feature>
<comment type="caution">
    <text evidence="6">The sequence shown here is derived from an EMBL/GenBank/DDBJ whole genome shotgun (WGS) entry which is preliminary data.</text>
</comment>
<evidence type="ECO:0000256" key="1">
    <source>
        <dbReference type="ARBA" id="ARBA00005466"/>
    </source>
</evidence>
<keyword evidence="4" id="KW-0560">Oxidoreductase</keyword>
<comment type="similarity">
    <text evidence="1">Belongs to the oxygen-dependent FAD-linked oxidoreductase family.</text>
</comment>
<evidence type="ECO:0000259" key="5">
    <source>
        <dbReference type="PROSITE" id="PS51387"/>
    </source>
</evidence>
<dbReference type="EMBL" id="JAGTJS010000020">
    <property type="protein sequence ID" value="KAH7240523.1"/>
    <property type="molecule type" value="Genomic_DNA"/>
</dbReference>
<gene>
    <name evidence="6" type="ORF">B0J15DRAFT_452523</name>
</gene>
<proteinExistence type="inferred from homology"/>
<dbReference type="PROSITE" id="PS51387">
    <property type="entry name" value="FAD_PCMH"/>
    <property type="match status" value="1"/>
</dbReference>
<dbReference type="GO" id="GO:0016491">
    <property type="term" value="F:oxidoreductase activity"/>
    <property type="evidence" value="ECO:0007669"/>
    <property type="project" value="UniProtKB-KW"/>
</dbReference>
<dbReference type="Proteomes" id="UP000736672">
    <property type="component" value="Unassembled WGS sequence"/>
</dbReference>
<sequence length="513" mass="55310">MYLDAASFAPGLPCGLVGGVYPATRHSQSKVMLQHSILHAFSIGAALSTRGAAHYTNGTISEGCVKACSQLSTIFGPVLHYPSTDNFTIWDAKQLEVRPACRVEPSSAKDVAQILGVVVDNWCRFAVKGGGHSRHPDDSNSVGGVTIDLDKLNSIEPSVDGSSARRNSSFVGGRVASVGIGGFTTGGGTSPFSNKYGWALDNVYEYEVVLANGTIVNASESEHPDLYFALRGGSNNFGIVTTFTIRTFPQGPIFSAQVSYGDNQTEAVLDKVYDLYTRPDLVSDLNMGYDLYYTYSTANDSFVMLGTQRYEQPIQAPPVFQEIDAIPPVSRNVRIGTLANLASNPPLGRTRNLFQTISVLPSRPLLSKALAIFREEVRAIQSVEGLTPNFICYPLHSNAIARMKQRGGNALGIDEKGPLFIILISTAWANAEGDGPVGTMTTNVVDRVKAAAGELGVTHPYIYVGYARAGQDKEVFAGYGEKNLRRLQEVQKSVDPSGVFTSHGLWRGHMKLL</sequence>
<keyword evidence="3" id="KW-0274">FAD</keyword>
<dbReference type="GO" id="GO:0071949">
    <property type="term" value="F:FAD binding"/>
    <property type="evidence" value="ECO:0007669"/>
    <property type="project" value="InterPro"/>
</dbReference>
<dbReference type="Pfam" id="PF01565">
    <property type="entry name" value="FAD_binding_4"/>
    <property type="match status" value="1"/>
</dbReference>
<protein>
    <submittedName>
        <fullName evidence="6">FAD binding domain protein</fullName>
    </submittedName>
</protein>
<dbReference type="SUPFAM" id="SSF56176">
    <property type="entry name" value="FAD-binding/transporter-associated domain-like"/>
    <property type="match status" value="1"/>
</dbReference>